<dbReference type="RefSeq" id="WP_010341889.1">
    <property type="nucleotide sequence ID" value="NZ_CP132343.1"/>
</dbReference>
<dbReference type="InterPro" id="IPR020806">
    <property type="entry name" value="PKS_PP-bd"/>
</dbReference>
<evidence type="ECO:0000256" key="2">
    <source>
        <dbReference type="ARBA" id="ARBA00022553"/>
    </source>
</evidence>
<evidence type="ECO:0000259" key="3">
    <source>
        <dbReference type="PROSITE" id="PS50075"/>
    </source>
</evidence>
<feature type="domain" description="Carrier" evidence="3">
    <location>
        <begin position="2"/>
        <end position="76"/>
    </location>
</feature>
<dbReference type="SMART" id="SM01294">
    <property type="entry name" value="PKS_PP_betabranch"/>
    <property type="match status" value="1"/>
</dbReference>
<evidence type="ECO:0000256" key="1">
    <source>
        <dbReference type="ARBA" id="ARBA00022450"/>
    </source>
</evidence>
<dbReference type="SMART" id="SM00823">
    <property type="entry name" value="PKS_PP"/>
    <property type="match status" value="1"/>
</dbReference>
<comment type="caution">
    <text evidence="4">The sequence shown here is derived from an EMBL/GenBank/DDBJ whole genome shotgun (WGS) entry which is preliminary data.</text>
</comment>
<dbReference type="Pfam" id="PF00550">
    <property type="entry name" value="PP-binding"/>
    <property type="match status" value="1"/>
</dbReference>
<dbReference type="PROSITE" id="PS50075">
    <property type="entry name" value="CARRIER"/>
    <property type="match status" value="1"/>
</dbReference>
<dbReference type="GO" id="GO:0031177">
    <property type="term" value="F:phosphopantetheine binding"/>
    <property type="evidence" value="ECO:0007669"/>
    <property type="project" value="InterPro"/>
</dbReference>
<dbReference type="GeneID" id="93879212"/>
<dbReference type="SUPFAM" id="SSF47336">
    <property type="entry name" value="ACP-like"/>
    <property type="match status" value="1"/>
</dbReference>
<keyword evidence="2" id="KW-0597">Phosphoprotein</keyword>
<dbReference type="InterPro" id="IPR036736">
    <property type="entry name" value="ACP-like_sf"/>
</dbReference>
<organism evidence="4 5">
    <name type="scientific">Xanthomonas sacchari</name>
    <dbReference type="NCBI Taxonomy" id="56458"/>
    <lineage>
        <taxon>Bacteria</taxon>
        <taxon>Pseudomonadati</taxon>
        <taxon>Pseudomonadota</taxon>
        <taxon>Gammaproteobacteria</taxon>
        <taxon>Lysobacterales</taxon>
        <taxon>Lysobacteraceae</taxon>
        <taxon>Xanthomonas</taxon>
    </lineage>
</organism>
<evidence type="ECO:0000313" key="5">
    <source>
        <dbReference type="Proteomes" id="UP000247346"/>
    </source>
</evidence>
<evidence type="ECO:0000313" key="4">
    <source>
        <dbReference type="EMBL" id="PPU84159.1"/>
    </source>
</evidence>
<reference evidence="4 5" key="1">
    <citation type="submission" date="2016-08" db="EMBL/GenBank/DDBJ databases">
        <authorList>
            <person name="Seilhamer J.J."/>
        </authorList>
    </citation>
    <scope>NUCLEOTIDE SEQUENCE [LARGE SCALE GENOMIC DNA]</scope>
    <source>
        <strain evidence="4 5">CFBP4641</strain>
    </source>
</reference>
<gene>
    <name evidence="4" type="ORF">XsacCFBP4641_03545</name>
</gene>
<dbReference type="AlphaFoldDB" id="A0A2P5Z707"/>
<dbReference type="Proteomes" id="UP000247346">
    <property type="component" value="Unassembled WGS sequence"/>
</dbReference>
<dbReference type="InterPro" id="IPR009081">
    <property type="entry name" value="PP-bd_ACP"/>
</dbReference>
<dbReference type="Gene3D" id="1.10.1200.10">
    <property type="entry name" value="ACP-like"/>
    <property type="match status" value="1"/>
</dbReference>
<proteinExistence type="predicted"/>
<keyword evidence="1" id="KW-0596">Phosphopantetheine</keyword>
<sequence>MSARELWLKQALSELLEVDAAQISVTQTFAEQGVDSLIGLRLTRKLEDALGVEVDLEWLFDHPSIHALAQFLDSRFGALDATPSRMDHQRRIDA</sequence>
<accession>A0A2P5Z707</accession>
<name>A0A2P5Z707_9XANT</name>
<dbReference type="OrthoDB" id="9023404at2"/>
<protein>
    <recommendedName>
        <fullName evidence="3">Carrier domain-containing protein</fullName>
    </recommendedName>
</protein>
<dbReference type="EMBL" id="MDEK01000003">
    <property type="protein sequence ID" value="PPU84159.1"/>
    <property type="molecule type" value="Genomic_DNA"/>
</dbReference>